<evidence type="ECO:0000259" key="3">
    <source>
        <dbReference type="PROSITE" id="PS50830"/>
    </source>
</evidence>
<feature type="compositionally biased region" description="Pro residues" evidence="1">
    <location>
        <begin position="40"/>
        <end position="54"/>
    </location>
</feature>
<accession>A0ABY9HDC9</accession>
<reference evidence="4" key="1">
    <citation type="submission" date="2023-08" db="EMBL/GenBank/DDBJ databases">
        <title>Complete genome sequence of Mycoplasma seminis 2200.</title>
        <authorList>
            <person name="Spergser J."/>
        </authorList>
    </citation>
    <scope>NUCLEOTIDE SEQUENCE [LARGE SCALE GENOMIC DNA]</scope>
    <source>
        <strain evidence="4">2200</strain>
    </source>
</reference>
<gene>
    <name evidence="4" type="ORF">Q8852_00800</name>
</gene>
<evidence type="ECO:0000256" key="2">
    <source>
        <dbReference type="SAM" id="SignalP"/>
    </source>
</evidence>
<feature type="chain" id="PRO_5045898358" evidence="2">
    <location>
        <begin position="27"/>
        <end position="407"/>
    </location>
</feature>
<dbReference type="InterPro" id="IPR035437">
    <property type="entry name" value="SNase_OB-fold_sf"/>
</dbReference>
<keyword evidence="5" id="KW-1185">Reference proteome</keyword>
<dbReference type="Gene3D" id="2.40.50.90">
    <property type="match status" value="1"/>
</dbReference>
<dbReference type="PROSITE" id="PS51257">
    <property type="entry name" value="PROKAR_LIPOPROTEIN"/>
    <property type="match status" value="1"/>
</dbReference>
<proteinExistence type="predicted"/>
<feature type="domain" description="TNase-like" evidence="3">
    <location>
        <begin position="231"/>
        <end position="399"/>
    </location>
</feature>
<keyword evidence="2" id="KW-0732">Signal</keyword>
<dbReference type="SUPFAM" id="SSF50199">
    <property type="entry name" value="Staphylococcal nuclease"/>
    <property type="match status" value="1"/>
</dbReference>
<dbReference type="Pfam" id="PF00565">
    <property type="entry name" value="SNase"/>
    <property type="match status" value="1"/>
</dbReference>
<dbReference type="PROSITE" id="PS50830">
    <property type="entry name" value="TNASE_3"/>
    <property type="match status" value="1"/>
</dbReference>
<evidence type="ECO:0000256" key="1">
    <source>
        <dbReference type="SAM" id="MobiDB-lite"/>
    </source>
</evidence>
<name>A0ABY9HDC9_9MOLU</name>
<dbReference type="SMART" id="SM00318">
    <property type="entry name" value="SNc"/>
    <property type="match status" value="1"/>
</dbReference>
<feature type="signal peptide" evidence="2">
    <location>
        <begin position="1"/>
        <end position="26"/>
    </location>
</feature>
<dbReference type="Proteomes" id="UP001237011">
    <property type="component" value="Chromosome"/>
</dbReference>
<evidence type="ECO:0000313" key="4">
    <source>
        <dbReference type="EMBL" id="WLP85683.1"/>
    </source>
</evidence>
<feature type="region of interest" description="Disordered" evidence="1">
    <location>
        <begin position="30"/>
        <end position="57"/>
    </location>
</feature>
<dbReference type="InterPro" id="IPR016071">
    <property type="entry name" value="Staphylococal_nuclease_OB-fold"/>
</dbReference>
<organism evidence="4 5">
    <name type="scientific">Mycoplasma seminis</name>
    <dbReference type="NCBI Taxonomy" id="512749"/>
    <lineage>
        <taxon>Bacteria</taxon>
        <taxon>Bacillati</taxon>
        <taxon>Mycoplasmatota</taxon>
        <taxon>Mollicutes</taxon>
        <taxon>Mycoplasmataceae</taxon>
        <taxon>Mycoplasma</taxon>
    </lineage>
</organism>
<evidence type="ECO:0000313" key="5">
    <source>
        <dbReference type="Proteomes" id="UP001237011"/>
    </source>
</evidence>
<sequence length="407" mass="47244">MKTNKITRILLGTIAPLALISTTALSVSCNNSEKEKPDPKPAPVPKPKPEPVPAPRSTMKSLTDLAIQNIRNNALPLSNVANDSGLKAYLDKNVQTLKSLENKEITALNKQIVNTIDNKINYLSKMFSNQDDFDQNITSAWNLLNHSYNKMIEKSNFIISHDLKDNSNKQEYQNLIKYLNKDKEAKLYQFNWETPETLKNSYRNVLEKYLDFMQTHLPKNYAVLNQYKGGRVADGDTVYNLFVNTSKKEISNEIMPLVKEDNLGYVGFRFRGVDTPETKKNIPSKDKKLRPKEDFYAQLAGENLHKIIQNECYVFYLHKTTEDIYKRWITFFYPDSSENLADEFGIQQVRDGFAWKHYIQDTNPKGNFYTETDLERHYLKYLIKVENEAKAEKRGIWKENIDDVFHV</sequence>
<dbReference type="EMBL" id="CP132191">
    <property type="protein sequence ID" value="WLP85683.1"/>
    <property type="molecule type" value="Genomic_DNA"/>
</dbReference>
<dbReference type="RefSeq" id="WP_305938112.1">
    <property type="nucleotide sequence ID" value="NZ_CP132191.1"/>
</dbReference>
<protein>
    <submittedName>
        <fullName evidence="4">Thermonuclease family protein</fullName>
    </submittedName>
</protein>